<dbReference type="RefSeq" id="WP_022937075.1">
    <property type="nucleotide sequence ID" value="NZ_CABKRQ010000002.1"/>
</dbReference>
<dbReference type="GO" id="GO:0016301">
    <property type="term" value="F:kinase activity"/>
    <property type="evidence" value="ECO:0007669"/>
    <property type="project" value="UniProtKB-KW"/>
</dbReference>
<feature type="domain" description="PTS EIIB type-2" evidence="7">
    <location>
        <begin position="1"/>
        <end position="99"/>
    </location>
</feature>
<dbReference type="NCBIfam" id="TIGR00829">
    <property type="entry name" value="FRU"/>
    <property type="match status" value="1"/>
</dbReference>
<dbReference type="InterPro" id="IPR050864">
    <property type="entry name" value="Bacterial_PTS_Sugar_Transport"/>
</dbReference>
<keyword evidence="5" id="KW-0598">Phosphotransferase system</keyword>
<dbReference type="GeneID" id="94440255"/>
<reference evidence="8 9" key="1">
    <citation type="submission" date="2018-05" db="EMBL/GenBank/DDBJ databases">
        <title>Genomic Encyclopedia of Type Strains, Phase IV (KMG-IV): sequencing the most valuable type-strain genomes for metagenomic binning, comparative biology and taxonomic classification.</title>
        <authorList>
            <person name="Goeker M."/>
        </authorList>
    </citation>
    <scope>NUCLEOTIDE SEQUENCE [LARGE SCALE GENOMIC DNA]</scope>
    <source>
        <strain evidence="8 9">JC118</strain>
    </source>
</reference>
<protein>
    <submittedName>
        <fullName evidence="8">PTS system fructose-specific IIB component</fullName>
    </submittedName>
</protein>
<dbReference type="Proteomes" id="UP000247612">
    <property type="component" value="Unassembled WGS sequence"/>
</dbReference>
<dbReference type="GO" id="GO:0005886">
    <property type="term" value="C:plasma membrane"/>
    <property type="evidence" value="ECO:0007669"/>
    <property type="project" value="TreeGrafter"/>
</dbReference>
<evidence type="ECO:0000256" key="2">
    <source>
        <dbReference type="ARBA" id="ARBA00022553"/>
    </source>
</evidence>
<dbReference type="GO" id="GO:0009401">
    <property type="term" value="P:phosphoenolpyruvate-dependent sugar phosphotransferase system"/>
    <property type="evidence" value="ECO:0007669"/>
    <property type="project" value="UniProtKB-KW"/>
</dbReference>
<keyword evidence="1" id="KW-0813">Transport</keyword>
<proteinExistence type="predicted"/>
<dbReference type="InterPro" id="IPR003353">
    <property type="entry name" value="PTS_IIB_fruc"/>
</dbReference>
<evidence type="ECO:0000256" key="3">
    <source>
        <dbReference type="ARBA" id="ARBA00022597"/>
    </source>
</evidence>
<accession>A0A2V2FC98</accession>
<organism evidence="8 9">
    <name type="scientific">Dielma fastidiosa</name>
    <dbReference type="NCBI Taxonomy" id="1034346"/>
    <lineage>
        <taxon>Bacteria</taxon>
        <taxon>Bacillati</taxon>
        <taxon>Bacillota</taxon>
        <taxon>Erysipelotrichia</taxon>
        <taxon>Erysipelotrichales</taxon>
        <taxon>Erysipelotrichaceae</taxon>
        <taxon>Dielma</taxon>
    </lineage>
</organism>
<evidence type="ECO:0000256" key="5">
    <source>
        <dbReference type="ARBA" id="ARBA00022683"/>
    </source>
</evidence>
<keyword evidence="9" id="KW-1185">Reference proteome</keyword>
<evidence type="ECO:0000256" key="6">
    <source>
        <dbReference type="ARBA" id="ARBA00022777"/>
    </source>
</evidence>
<evidence type="ECO:0000313" key="9">
    <source>
        <dbReference type="Proteomes" id="UP000247612"/>
    </source>
</evidence>
<dbReference type="Gene3D" id="3.40.50.2300">
    <property type="match status" value="1"/>
</dbReference>
<keyword evidence="4" id="KW-0808">Transferase</keyword>
<dbReference type="EMBL" id="QJKH01000005">
    <property type="protein sequence ID" value="PXX79698.1"/>
    <property type="molecule type" value="Genomic_DNA"/>
</dbReference>
<dbReference type="GO" id="GO:0090563">
    <property type="term" value="F:protein-phosphocysteine-sugar phosphotransferase activity"/>
    <property type="evidence" value="ECO:0007669"/>
    <property type="project" value="TreeGrafter"/>
</dbReference>
<comment type="caution">
    <text evidence="8">The sequence shown here is derived from an EMBL/GenBank/DDBJ whole genome shotgun (WGS) entry which is preliminary data.</text>
</comment>
<dbReference type="Pfam" id="PF02302">
    <property type="entry name" value="PTS_IIB"/>
    <property type="match status" value="1"/>
</dbReference>
<dbReference type="STRING" id="1034346.GCA_000313565_00764"/>
<dbReference type="AlphaFoldDB" id="A0A2V2FC98"/>
<dbReference type="PANTHER" id="PTHR30505:SF0">
    <property type="entry name" value="FRUCTOSE-LIKE PTS SYSTEM EIIBC COMPONENT-RELATED"/>
    <property type="match status" value="1"/>
</dbReference>
<gene>
    <name evidence="8" type="ORF">DES51_105172</name>
</gene>
<dbReference type="CDD" id="cd05569">
    <property type="entry name" value="PTS_IIB_fructose"/>
    <property type="match status" value="1"/>
</dbReference>
<dbReference type="InterPro" id="IPR003501">
    <property type="entry name" value="PTS_EIIB_2/3"/>
</dbReference>
<keyword evidence="6" id="KW-0418">Kinase</keyword>
<dbReference type="SUPFAM" id="SSF52794">
    <property type="entry name" value="PTS system IIB component-like"/>
    <property type="match status" value="1"/>
</dbReference>
<evidence type="ECO:0000256" key="4">
    <source>
        <dbReference type="ARBA" id="ARBA00022679"/>
    </source>
</evidence>
<dbReference type="GO" id="GO:0022877">
    <property type="term" value="F:protein-N(PI)-phosphohistidine-fructose phosphotransferase system transporter activity"/>
    <property type="evidence" value="ECO:0007669"/>
    <property type="project" value="InterPro"/>
</dbReference>
<evidence type="ECO:0000313" key="8">
    <source>
        <dbReference type="EMBL" id="PXX79698.1"/>
    </source>
</evidence>
<dbReference type="InterPro" id="IPR013011">
    <property type="entry name" value="PTS_EIIB_2"/>
</dbReference>
<dbReference type="InterPro" id="IPR036095">
    <property type="entry name" value="PTS_EIIB-like_sf"/>
</dbReference>
<dbReference type="PANTHER" id="PTHR30505">
    <property type="entry name" value="FRUCTOSE-LIKE PERMEASE"/>
    <property type="match status" value="1"/>
</dbReference>
<keyword evidence="2" id="KW-0597">Phosphoprotein</keyword>
<evidence type="ECO:0000259" key="7">
    <source>
        <dbReference type="PROSITE" id="PS51099"/>
    </source>
</evidence>
<dbReference type="OrthoDB" id="9782569at2"/>
<name>A0A2V2FC98_9FIRM</name>
<keyword evidence="3" id="KW-0762">Sugar transport</keyword>
<evidence type="ECO:0000256" key="1">
    <source>
        <dbReference type="ARBA" id="ARBA00022448"/>
    </source>
</evidence>
<dbReference type="PROSITE" id="PS51099">
    <property type="entry name" value="PTS_EIIB_TYPE_2"/>
    <property type="match status" value="1"/>
</dbReference>
<sequence length="105" mass="11484">MRIVGITACPTGIAHTYITKQKIVEAAKECGFPCHIETQGTIGVEDELTAQQIAEADVVILAVDVKISGENRFAGKPIVRCRTEDVMRNTVGFLKKIEAKLNSRK</sequence>